<reference evidence="1" key="1">
    <citation type="submission" date="2020-05" db="EMBL/GenBank/DDBJ databases">
        <title>Large-scale comparative analyses of tick genomes elucidate their genetic diversity and vector capacities.</title>
        <authorList>
            <person name="Jia N."/>
            <person name="Wang J."/>
            <person name="Shi W."/>
            <person name="Du L."/>
            <person name="Sun Y."/>
            <person name="Zhan W."/>
            <person name="Jiang J."/>
            <person name="Wang Q."/>
            <person name="Zhang B."/>
            <person name="Ji P."/>
            <person name="Sakyi L.B."/>
            <person name="Cui X."/>
            <person name="Yuan T."/>
            <person name="Jiang B."/>
            <person name="Yang W."/>
            <person name="Lam T.T.-Y."/>
            <person name="Chang Q."/>
            <person name="Ding S."/>
            <person name="Wang X."/>
            <person name="Zhu J."/>
            <person name="Ruan X."/>
            <person name="Zhao L."/>
            <person name="Wei J."/>
            <person name="Que T."/>
            <person name="Du C."/>
            <person name="Cheng J."/>
            <person name="Dai P."/>
            <person name="Han X."/>
            <person name="Huang E."/>
            <person name="Gao Y."/>
            <person name="Liu J."/>
            <person name="Shao H."/>
            <person name="Ye R."/>
            <person name="Li L."/>
            <person name="Wei W."/>
            <person name="Wang X."/>
            <person name="Wang C."/>
            <person name="Yang T."/>
            <person name="Huo Q."/>
            <person name="Li W."/>
            <person name="Guo W."/>
            <person name="Chen H."/>
            <person name="Zhou L."/>
            <person name="Ni X."/>
            <person name="Tian J."/>
            <person name="Zhou Y."/>
            <person name="Sheng Y."/>
            <person name="Liu T."/>
            <person name="Pan Y."/>
            <person name="Xia L."/>
            <person name="Li J."/>
            <person name="Zhao F."/>
            <person name="Cao W."/>
        </authorList>
    </citation>
    <scope>NUCLEOTIDE SEQUENCE</scope>
    <source>
        <strain evidence="1">Hyas-2018</strain>
    </source>
</reference>
<comment type="caution">
    <text evidence="1">The sequence shown here is derived from an EMBL/GenBank/DDBJ whole genome shotgun (WGS) entry which is preliminary data.</text>
</comment>
<evidence type="ECO:0000313" key="1">
    <source>
        <dbReference type="EMBL" id="KAH6933508.1"/>
    </source>
</evidence>
<keyword evidence="2" id="KW-1185">Reference proteome</keyword>
<protein>
    <submittedName>
        <fullName evidence="1">Uncharacterized protein</fullName>
    </submittedName>
</protein>
<evidence type="ECO:0000313" key="2">
    <source>
        <dbReference type="Proteomes" id="UP000821845"/>
    </source>
</evidence>
<dbReference type="EMBL" id="CM023484">
    <property type="protein sequence ID" value="KAH6933508.1"/>
    <property type="molecule type" value="Genomic_DNA"/>
</dbReference>
<sequence>MFPKCEDAKRYGCGRSKTTAIIGAADAENTMVDYETPCFRNCSGRKQRQRVANAPSHGDVHRGTSKCGKPTALSAGAPWRKIGNLILDTLILRGILVENCIAFSADNANVMVSKKNGVAAVLEAKIVIGCPCHLINLAAGKGAACLPAKFDEVLVDINYLGKSTK</sequence>
<proteinExistence type="predicted"/>
<dbReference type="Proteomes" id="UP000821845">
    <property type="component" value="Chromosome 4"/>
</dbReference>
<name>A0ACB7SF66_HYAAI</name>
<accession>A0ACB7SF66</accession>
<organism evidence="1 2">
    <name type="scientific">Hyalomma asiaticum</name>
    <name type="common">Tick</name>
    <dbReference type="NCBI Taxonomy" id="266040"/>
    <lineage>
        <taxon>Eukaryota</taxon>
        <taxon>Metazoa</taxon>
        <taxon>Ecdysozoa</taxon>
        <taxon>Arthropoda</taxon>
        <taxon>Chelicerata</taxon>
        <taxon>Arachnida</taxon>
        <taxon>Acari</taxon>
        <taxon>Parasitiformes</taxon>
        <taxon>Ixodida</taxon>
        <taxon>Ixodoidea</taxon>
        <taxon>Ixodidae</taxon>
        <taxon>Hyalomminae</taxon>
        <taxon>Hyalomma</taxon>
    </lineage>
</organism>
<gene>
    <name evidence="1" type="ORF">HPB50_015844</name>
</gene>